<keyword evidence="11" id="KW-0472">Membrane</keyword>
<dbReference type="Gene3D" id="1.10.150.120">
    <property type="entry name" value="[2Fe-2S]-binding domain"/>
    <property type="match status" value="1"/>
</dbReference>
<dbReference type="PANTHER" id="PTHR45444">
    <property type="entry name" value="XANTHINE DEHYDROGENASE"/>
    <property type="match status" value="1"/>
</dbReference>
<evidence type="ECO:0000256" key="7">
    <source>
        <dbReference type="ARBA" id="ARBA00023004"/>
    </source>
</evidence>
<protein>
    <recommendedName>
        <fullName evidence="12">2Fe-2S ferredoxin-type domain-containing protein</fullName>
    </recommendedName>
</protein>
<keyword evidence="11" id="KW-1133">Transmembrane helix</keyword>
<comment type="cofactor">
    <cofactor evidence="1">
        <name>Mo-molybdopterin</name>
        <dbReference type="ChEBI" id="CHEBI:71302"/>
    </cofactor>
</comment>
<dbReference type="GO" id="GO:0016491">
    <property type="term" value="F:oxidoreductase activity"/>
    <property type="evidence" value="ECO:0007669"/>
    <property type="project" value="UniProtKB-KW"/>
</dbReference>
<keyword evidence="5" id="KW-0479">Metal-binding</keyword>
<evidence type="ECO:0000256" key="1">
    <source>
        <dbReference type="ARBA" id="ARBA00001924"/>
    </source>
</evidence>
<keyword evidence="6" id="KW-0560">Oxidoreductase</keyword>
<sequence>RLSGTKYGCGVGGCGACTVMLSTYDPVAKKIQHHPANSCLLPICSLHGAAVTTVEGVGSIKNRINPIQESLAKCHGSQCGFCTPGMVMSIYALLRNHVKPSMEQIISALDGNLCRCTGYRPIIDSYASFAKQACCQLRGTRQCCLDQEELGCSSSAGVRVRYIELIELFILTLLKTDKSLSFPPQRMAQEQPRKTLIFCSKKTTWISPSSLKELLELKAKYPKAPLVVGNTSLVIVLLYLGHGHFLLFFTACQKINQD</sequence>
<comment type="similarity">
    <text evidence="3">Belongs to the xanthine dehydrogenase family.</text>
</comment>
<dbReference type="Pfam" id="PF01799">
    <property type="entry name" value="Fer2_2"/>
    <property type="match status" value="1"/>
</dbReference>
<comment type="cofactor">
    <cofactor evidence="10">
        <name>[2Fe-2S] cluster</name>
        <dbReference type="ChEBI" id="CHEBI:190135"/>
    </cofactor>
</comment>
<dbReference type="InterPro" id="IPR002888">
    <property type="entry name" value="2Fe-2S-bd"/>
</dbReference>
<keyword evidence="14" id="KW-1185">Reference proteome</keyword>
<reference evidence="13" key="2">
    <citation type="submission" date="2025-09" db="UniProtKB">
        <authorList>
            <consortium name="Ensembl"/>
        </authorList>
    </citation>
    <scope>IDENTIFICATION</scope>
</reference>
<keyword evidence="4" id="KW-0001">2Fe-2S</keyword>
<dbReference type="SUPFAM" id="SSF56176">
    <property type="entry name" value="FAD-binding/transporter-associated domain-like"/>
    <property type="match status" value="1"/>
</dbReference>
<evidence type="ECO:0000256" key="3">
    <source>
        <dbReference type="ARBA" id="ARBA00006849"/>
    </source>
</evidence>
<dbReference type="Proteomes" id="UP000694428">
    <property type="component" value="Unplaced"/>
</dbReference>
<dbReference type="PANTHER" id="PTHR45444:SF3">
    <property type="entry name" value="XANTHINE DEHYDROGENASE"/>
    <property type="match status" value="1"/>
</dbReference>
<accession>A0A8C9FBD5</accession>
<dbReference type="InterPro" id="IPR036884">
    <property type="entry name" value="2Fe-2S-bd_dom_sf"/>
</dbReference>
<keyword evidence="9" id="KW-0520">NAD</keyword>
<evidence type="ECO:0000256" key="11">
    <source>
        <dbReference type="SAM" id="Phobius"/>
    </source>
</evidence>
<dbReference type="GO" id="GO:0051537">
    <property type="term" value="F:2 iron, 2 sulfur cluster binding"/>
    <property type="evidence" value="ECO:0007669"/>
    <property type="project" value="UniProtKB-KW"/>
</dbReference>
<dbReference type="PROSITE" id="PS51085">
    <property type="entry name" value="2FE2S_FER_2"/>
    <property type="match status" value="1"/>
</dbReference>
<keyword evidence="8" id="KW-0411">Iron-sulfur</keyword>
<reference evidence="13" key="1">
    <citation type="submission" date="2025-08" db="UniProtKB">
        <authorList>
            <consortium name="Ensembl"/>
        </authorList>
    </citation>
    <scope>IDENTIFICATION</scope>
</reference>
<dbReference type="InterPro" id="IPR006058">
    <property type="entry name" value="2Fe2S_fd_BS"/>
</dbReference>
<dbReference type="SUPFAM" id="SSF54292">
    <property type="entry name" value="2Fe-2S ferredoxin-like"/>
    <property type="match status" value="1"/>
</dbReference>
<keyword evidence="11" id="KW-0812">Transmembrane</keyword>
<evidence type="ECO:0000256" key="5">
    <source>
        <dbReference type="ARBA" id="ARBA00022723"/>
    </source>
</evidence>
<dbReference type="FunFam" id="3.30.43.10:FF:000001">
    <property type="entry name" value="Xanthine dehydrogenase/oxidase"/>
    <property type="match status" value="1"/>
</dbReference>
<dbReference type="InterPro" id="IPR001041">
    <property type="entry name" value="2Fe-2S_ferredoxin-type"/>
</dbReference>
<feature type="domain" description="2Fe-2S ferredoxin-type" evidence="12">
    <location>
        <begin position="1"/>
        <end position="57"/>
    </location>
</feature>
<dbReference type="AlphaFoldDB" id="A0A8C9FBD5"/>
<dbReference type="FunFam" id="3.10.20.30:FF:000012">
    <property type="entry name" value="Xanthine dehydrogenase/oxidase"/>
    <property type="match status" value="1"/>
</dbReference>
<dbReference type="InterPro" id="IPR016167">
    <property type="entry name" value="FAD-bd_PCMH_sub1"/>
</dbReference>
<name>A0A8C9FBD5_PAVCR</name>
<comment type="cofactor">
    <cofactor evidence="2">
        <name>FAD</name>
        <dbReference type="ChEBI" id="CHEBI:57692"/>
    </cofactor>
</comment>
<dbReference type="Gene3D" id="3.30.43.10">
    <property type="entry name" value="Uridine Diphospho-n-acetylenolpyruvylglucosamine Reductase, domain 2"/>
    <property type="match status" value="1"/>
</dbReference>
<feature type="transmembrane region" description="Helical" evidence="11">
    <location>
        <begin position="233"/>
        <end position="252"/>
    </location>
</feature>
<dbReference type="InterPro" id="IPR036318">
    <property type="entry name" value="FAD-bd_PCMH-like_sf"/>
</dbReference>
<evidence type="ECO:0000256" key="10">
    <source>
        <dbReference type="ARBA" id="ARBA00034078"/>
    </source>
</evidence>
<evidence type="ECO:0000256" key="8">
    <source>
        <dbReference type="ARBA" id="ARBA00023014"/>
    </source>
</evidence>
<dbReference type="InterPro" id="IPR016208">
    <property type="entry name" value="Ald_Oxase/xanthine_DH-like"/>
</dbReference>
<dbReference type="Pfam" id="PF00111">
    <property type="entry name" value="Fer2"/>
    <property type="match status" value="1"/>
</dbReference>
<evidence type="ECO:0000256" key="6">
    <source>
        <dbReference type="ARBA" id="ARBA00023002"/>
    </source>
</evidence>
<dbReference type="Ensembl" id="ENSPSTT00000012835.1">
    <property type="protein sequence ID" value="ENSPSTP00000012240.1"/>
    <property type="gene ID" value="ENSPSTG00000008622.1"/>
</dbReference>
<evidence type="ECO:0000256" key="4">
    <source>
        <dbReference type="ARBA" id="ARBA00022714"/>
    </source>
</evidence>
<dbReference type="InterPro" id="IPR036010">
    <property type="entry name" value="2Fe-2S_ferredoxin-like_sf"/>
</dbReference>
<evidence type="ECO:0000259" key="12">
    <source>
        <dbReference type="PROSITE" id="PS51085"/>
    </source>
</evidence>
<evidence type="ECO:0000256" key="2">
    <source>
        <dbReference type="ARBA" id="ARBA00001974"/>
    </source>
</evidence>
<dbReference type="GO" id="GO:0050660">
    <property type="term" value="F:flavin adenine dinucleotide binding"/>
    <property type="evidence" value="ECO:0007669"/>
    <property type="project" value="InterPro"/>
</dbReference>
<evidence type="ECO:0000313" key="13">
    <source>
        <dbReference type="Ensembl" id="ENSPSTP00000012240.1"/>
    </source>
</evidence>
<dbReference type="SUPFAM" id="SSF47741">
    <property type="entry name" value="CO dehydrogenase ISP C-domain like"/>
    <property type="match status" value="1"/>
</dbReference>
<evidence type="ECO:0000313" key="14">
    <source>
        <dbReference type="Proteomes" id="UP000694428"/>
    </source>
</evidence>
<dbReference type="GO" id="GO:0005506">
    <property type="term" value="F:iron ion binding"/>
    <property type="evidence" value="ECO:0007669"/>
    <property type="project" value="InterPro"/>
</dbReference>
<evidence type="ECO:0000256" key="9">
    <source>
        <dbReference type="ARBA" id="ARBA00023027"/>
    </source>
</evidence>
<dbReference type="InterPro" id="IPR012675">
    <property type="entry name" value="Beta-grasp_dom_sf"/>
</dbReference>
<keyword evidence="7" id="KW-0408">Iron</keyword>
<proteinExistence type="inferred from homology"/>
<dbReference type="PROSITE" id="PS00197">
    <property type="entry name" value="2FE2S_FER_1"/>
    <property type="match status" value="1"/>
</dbReference>
<organism evidence="13 14">
    <name type="scientific">Pavo cristatus</name>
    <name type="common">Indian peafowl</name>
    <name type="synonym">Blue peafowl</name>
    <dbReference type="NCBI Taxonomy" id="9049"/>
    <lineage>
        <taxon>Eukaryota</taxon>
        <taxon>Metazoa</taxon>
        <taxon>Chordata</taxon>
        <taxon>Craniata</taxon>
        <taxon>Vertebrata</taxon>
        <taxon>Euteleostomi</taxon>
        <taxon>Archelosauria</taxon>
        <taxon>Archosauria</taxon>
        <taxon>Dinosauria</taxon>
        <taxon>Saurischia</taxon>
        <taxon>Theropoda</taxon>
        <taxon>Coelurosauria</taxon>
        <taxon>Aves</taxon>
        <taxon>Neognathae</taxon>
        <taxon>Galloanserae</taxon>
        <taxon>Galliformes</taxon>
        <taxon>Phasianidae</taxon>
        <taxon>Phasianinae</taxon>
        <taxon>Pavo</taxon>
    </lineage>
</organism>
<dbReference type="Gene3D" id="3.10.20.30">
    <property type="match status" value="1"/>
</dbReference>